<dbReference type="PANTHER" id="PTHR43201">
    <property type="entry name" value="ACYL-COA SYNTHETASE"/>
    <property type="match status" value="1"/>
</dbReference>
<dbReference type="InterPro" id="IPR045851">
    <property type="entry name" value="AMP-bd_C_sf"/>
</dbReference>
<dbReference type="OrthoDB" id="9803968at2"/>
<sequence>MQRSAFMSLTIEQANTQLTSKPGLFNIEEIDIRGVPTRVWKAAPPSLRTVLDISRSHGAKDYLVYEDERWTFAEHYRAVAALATRLVEDLGIQQGDRVALAMRNLPEWPMVFWATVSIGAVIVPLNAWWTGDELEFGLADSGARVLFCDAERLERITPHLDRLPALERIIVARGSGALPEGVLDFHSFRGDLPEKAVLPKATIAPDDDATIFYTSGTTGKPKGALGTHRNVCQNLISGAFVRMRASVLRGEDPTGGMQMVGPSMLLSVPLFHVTGCHGFLIGMTLAGGKLVMMYKWDAQRAIELIEAESISTFGGVPSMVWQVLEHPELPNHDLSCVTNIAYGGAPAAPELLKRIRQTFPKVDPGNGYGMTETSALCTSNSAEEYHRRPDSVGCPAPVTEIKIVGADGSELPRGQVGELWVKGPNVIKGYWNRPEANASTFTNGWLHTGDLARMDEDGYLYIVDRAKDMLIRGGENIYCVEVEDALYSHPAVMDAAVVGIPHRVLGEEVGAVVQIAPGHSVSVEELQAHVGGHLARFKVPVRIELRSEPLPRNANGKILKNQLKQELGLLPEAAPA</sequence>
<dbReference type="GO" id="GO:0031956">
    <property type="term" value="F:medium-chain fatty acid-CoA ligase activity"/>
    <property type="evidence" value="ECO:0007669"/>
    <property type="project" value="TreeGrafter"/>
</dbReference>
<dbReference type="Pfam" id="PF13193">
    <property type="entry name" value="AMP-binding_C"/>
    <property type="match status" value="1"/>
</dbReference>
<name>A0A4Z0F953_9GAMM</name>
<dbReference type="AlphaFoldDB" id="A0A4Z0F953"/>
<organism evidence="5 6">
    <name type="scientific">Candidatus Macondimonas diazotrophica</name>
    <dbReference type="NCBI Taxonomy" id="2305248"/>
    <lineage>
        <taxon>Bacteria</taxon>
        <taxon>Pseudomonadati</taxon>
        <taxon>Pseudomonadota</taxon>
        <taxon>Gammaproteobacteria</taxon>
        <taxon>Chromatiales</taxon>
        <taxon>Ectothiorhodospiraceae</taxon>
        <taxon>Candidatus Macondimonas</taxon>
    </lineage>
</organism>
<dbReference type="Proteomes" id="UP000297890">
    <property type="component" value="Unassembled WGS sequence"/>
</dbReference>
<proteinExistence type="inferred from homology"/>
<protein>
    <submittedName>
        <fullName evidence="5">Long-chain fatty acid--CoA ligase</fullName>
    </submittedName>
</protein>
<keyword evidence="2 5" id="KW-0436">Ligase</keyword>
<evidence type="ECO:0000259" key="3">
    <source>
        <dbReference type="Pfam" id="PF00501"/>
    </source>
</evidence>
<dbReference type="InterPro" id="IPR000873">
    <property type="entry name" value="AMP-dep_synth/lig_dom"/>
</dbReference>
<dbReference type="SUPFAM" id="SSF56801">
    <property type="entry name" value="Acetyl-CoA synthetase-like"/>
    <property type="match status" value="1"/>
</dbReference>
<feature type="domain" description="AMP-dependent synthetase/ligase" evidence="3">
    <location>
        <begin position="57"/>
        <end position="431"/>
    </location>
</feature>
<dbReference type="Gene3D" id="3.30.300.30">
    <property type="match status" value="1"/>
</dbReference>
<evidence type="ECO:0000259" key="4">
    <source>
        <dbReference type="Pfam" id="PF13193"/>
    </source>
</evidence>
<dbReference type="PROSITE" id="PS00455">
    <property type="entry name" value="AMP_BINDING"/>
    <property type="match status" value="1"/>
</dbReference>
<keyword evidence="6" id="KW-1185">Reference proteome</keyword>
<dbReference type="Pfam" id="PF00501">
    <property type="entry name" value="AMP-binding"/>
    <property type="match status" value="1"/>
</dbReference>
<evidence type="ECO:0000256" key="1">
    <source>
        <dbReference type="ARBA" id="ARBA00006432"/>
    </source>
</evidence>
<gene>
    <name evidence="5" type="ORF">E4680_06305</name>
</gene>
<feature type="domain" description="AMP-binding enzyme C-terminal" evidence="4">
    <location>
        <begin position="481"/>
        <end position="557"/>
    </location>
</feature>
<dbReference type="InterPro" id="IPR025110">
    <property type="entry name" value="AMP-bd_C"/>
</dbReference>
<comment type="caution">
    <text evidence="5">The sequence shown here is derived from an EMBL/GenBank/DDBJ whole genome shotgun (WGS) entry which is preliminary data.</text>
</comment>
<dbReference type="Gene3D" id="2.30.38.10">
    <property type="entry name" value="Luciferase, Domain 3"/>
    <property type="match status" value="1"/>
</dbReference>
<comment type="similarity">
    <text evidence="1">Belongs to the ATP-dependent AMP-binding enzyme family.</text>
</comment>
<dbReference type="InterPro" id="IPR020845">
    <property type="entry name" value="AMP-binding_CS"/>
</dbReference>
<reference evidence="5 6" key="1">
    <citation type="journal article" date="2019" name="ISME J.">
        <title>Candidatus Macondimonas diazotrophica, a novel gammaproteobacterial genus dominating crude-oil-contaminated coastal sediments.</title>
        <authorList>
            <person name="Karthikeyan S."/>
            <person name="Konstantinidis K."/>
        </authorList>
    </citation>
    <scope>NUCLEOTIDE SEQUENCE [LARGE SCALE GENOMIC DNA]</scope>
    <source>
        <strain evidence="5 6">KTK01</strain>
    </source>
</reference>
<dbReference type="EMBL" id="SRIO01000006">
    <property type="protein sequence ID" value="TFZ82883.1"/>
    <property type="molecule type" value="Genomic_DNA"/>
</dbReference>
<dbReference type="Gene3D" id="3.40.50.980">
    <property type="match status" value="2"/>
</dbReference>
<accession>A0A4Z0F953</accession>
<evidence type="ECO:0000313" key="5">
    <source>
        <dbReference type="EMBL" id="TFZ82883.1"/>
    </source>
</evidence>
<dbReference type="PANTHER" id="PTHR43201:SF5">
    <property type="entry name" value="MEDIUM-CHAIN ACYL-COA LIGASE ACSF2, MITOCHONDRIAL"/>
    <property type="match status" value="1"/>
</dbReference>
<dbReference type="GO" id="GO:0006631">
    <property type="term" value="P:fatty acid metabolic process"/>
    <property type="evidence" value="ECO:0007669"/>
    <property type="project" value="TreeGrafter"/>
</dbReference>
<evidence type="ECO:0000256" key="2">
    <source>
        <dbReference type="ARBA" id="ARBA00022598"/>
    </source>
</evidence>
<evidence type="ECO:0000313" key="6">
    <source>
        <dbReference type="Proteomes" id="UP000297890"/>
    </source>
</evidence>